<dbReference type="InParanoid" id="A0A5F7ZPZ7"/>
<keyword evidence="3" id="KW-1185">Reference proteome</keyword>
<accession>A0A5F7ZPZ7</accession>
<dbReference type="AlphaFoldDB" id="A0A5F7ZPZ7"/>
<evidence type="ECO:0000313" key="3">
    <source>
        <dbReference type="Proteomes" id="UP000006718"/>
    </source>
</evidence>
<dbReference type="PANTHER" id="PTHR46254">
    <property type="entry name" value="PROTEIN GVQW1-RELATED"/>
    <property type="match status" value="1"/>
</dbReference>
<dbReference type="VEuPathDB" id="HostDB:ENSMMUG00000065131"/>
<protein>
    <submittedName>
        <fullName evidence="2">Uncharacterized protein</fullName>
    </submittedName>
</protein>
<keyword evidence="1" id="KW-0472">Membrane</keyword>
<reference evidence="2" key="2">
    <citation type="submission" date="2019-01" db="EMBL/GenBank/DDBJ databases">
        <authorList>
            <person name="Graves T."/>
            <person name="Eichler E.E."/>
            <person name="Wilson R.K."/>
        </authorList>
    </citation>
    <scope>NUCLEOTIDE SEQUENCE [LARGE SCALE GENOMIC DNA]</scope>
    <source>
        <strain evidence="2">17573</strain>
    </source>
</reference>
<feature type="transmembrane region" description="Helical" evidence="1">
    <location>
        <begin position="35"/>
        <end position="54"/>
    </location>
</feature>
<proteinExistence type="predicted"/>
<reference evidence="3" key="1">
    <citation type="journal article" date="2007" name="Science">
        <title>Evolutionary and biomedical insights from the rhesus macaque genome.</title>
        <authorList>
            <person name="Gibbs R.A."/>
            <person name="Rogers J."/>
            <person name="Katze M.G."/>
            <person name="Bumgarner R."/>
            <person name="Weinstock G.M."/>
            <person name="Mardis E.R."/>
            <person name="Remington K.A."/>
            <person name="Strausberg R.L."/>
            <person name="Venter J.C."/>
            <person name="Wilson R.K."/>
            <person name="Batzer M.A."/>
            <person name="Bustamante C.D."/>
            <person name="Eichler E.E."/>
            <person name="Hahn M.W."/>
            <person name="Hardison R.C."/>
            <person name="Makova K.D."/>
            <person name="Miller W."/>
            <person name="Milosavljevic A."/>
            <person name="Palermo R.E."/>
            <person name="Siepel A."/>
            <person name="Sikela J.M."/>
            <person name="Attaway T."/>
            <person name="Bell S."/>
            <person name="Bernard K.E."/>
            <person name="Buhay C.J."/>
            <person name="Chandrabose M.N."/>
            <person name="Dao M."/>
            <person name="Davis C."/>
            <person name="Delehaunty K.D."/>
            <person name="Ding Y."/>
            <person name="Dinh H.H."/>
            <person name="Dugan-Rocha S."/>
            <person name="Fulton L.A."/>
            <person name="Gabisi R.A."/>
            <person name="Garner T.T."/>
            <person name="Godfrey J."/>
            <person name="Hawes A.C."/>
            <person name="Hernandez J."/>
            <person name="Hines S."/>
            <person name="Holder M."/>
            <person name="Hume J."/>
            <person name="Jhangiani S.N."/>
            <person name="Joshi V."/>
            <person name="Khan Z.M."/>
            <person name="Kirkness E.F."/>
            <person name="Cree A."/>
            <person name="Fowler R.G."/>
            <person name="Lee S."/>
            <person name="Lewis L.R."/>
            <person name="Li Z."/>
            <person name="Liu Y.-S."/>
            <person name="Moore S.M."/>
            <person name="Muzny D."/>
            <person name="Nazareth L.V."/>
            <person name="Ngo D.N."/>
            <person name="Okwuonu G.O."/>
            <person name="Pai G."/>
            <person name="Parker D."/>
            <person name="Paul H.A."/>
            <person name="Pfannkoch C."/>
            <person name="Pohl C.S."/>
            <person name="Rogers Y.-H.C."/>
            <person name="Ruiz S.J."/>
            <person name="Sabo A."/>
            <person name="Santibanez J."/>
            <person name="Schneider B.W."/>
            <person name="Smith S.M."/>
            <person name="Sodergren E."/>
            <person name="Svatek A.F."/>
            <person name="Utterback T.R."/>
            <person name="Vattathil S."/>
            <person name="Warren W."/>
            <person name="White C.S."/>
            <person name="Chinwalla A.T."/>
            <person name="Feng Y."/>
            <person name="Halpern A.L."/>
            <person name="Hillier L.W."/>
            <person name="Huang X."/>
            <person name="Minx P."/>
            <person name="Nelson J.O."/>
            <person name="Pepin K.H."/>
            <person name="Qin X."/>
            <person name="Sutton G.G."/>
            <person name="Venter E."/>
            <person name="Walenz B.P."/>
            <person name="Wallis J.W."/>
            <person name="Worley K.C."/>
            <person name="Yang S.-P."/>
            <person name="Jones S.M."/>
            <person name="Marra M.A."/>
            <person name="Rocchi M."/>
            <person name="Schein J.E."/>
            <person name="Baertsch R."/>
            <person name="Clarke L."/>
            <person name="Csuros M."/>
            <person name="Glasscock J."/>
            <person name="Harris R.A."/>
            <person name="Havlak P."/>
            <person name="Jackson A.R."/>
            <person name="Jiang H."/>
            <person name="Liu Y."/>
            <person name="Messina D.N."/>
            <person name="Shen Y."/>
            <person name="Song H.X.-Z."/>
            <person name="Wylie T."/>
            <person name="Zhang L."/>
            <person name="Birney E."/>
            <person name="Han K."/>
            <person name="Konkel M.K."/>
            <person name="Lee J."/>
            <person name="Smit A.F.A."/>
            <person name="Ullmer B."/>
            <person name="Wang H."/>
            <person name="Xing J."/>
            <person name="Burhans R."/>
            <person name="Cheng Z."/>
            <person name="Karro J.E."/>
            <person name="Ma J."/>
            <person name="Raney B."/>
            <person name="She X."/>
            <person name="Cox M.J."/>
            <person name="Demuth J.P."/>
            <person name="Dumas L.J."/>
            <person name="Han S.-G."/>
            <person name="Hopkins J."/>
            <person name="Karimpour-Fard A."/>
            <person name="Kim Y.H."/>
            <person name="Pollack J.R."/>
            <person name="Vinar T."/>
            <person name="Addo-Quaye C."/>
            <person name="Degenhardt J."/>
            <person name="Denby A."/>
            <person name="Hubisz M.J."/>
            <person name="Indap A."/>
            <person name="Kosiol C."/>
            <person name="Lahn B.T."/>
            <person name="Lawson H.A."/>
            <person name="Marklein A."/>
            <person name="Nielsen R."/>
            <person name="Vallender E.J."/>
            <person name="Clark A.G."/>
            <person name="Ferguson B."/>
            <person name="Hernandez R.D."/>
            <person name="Hirani K."/>
            <person name="Kehrer-Sawatzki H."/>
            <person name="Kolb J."/>
            <person name="Patil S."/>
            <person name="Pu L.-L."/>
            <person name="Ren Y."/>
            <person name="Smith D.G."/>
            <person name="Wheeler D.A."/>
            <person name="Schenck I."/>
            <person name="Ball E.V."/>
            <person name="Chen R."/>
            <person name="Cooper D.N."/>
            <person name="Giardine B."/>
            <person name="Hsu F."/>
            <person name="Kent W.J."/>
            <person name="Lesk A."/>
            <person name="Nelson D.L."/>
            <person name="O'brien W.E."/>
            <person name="Pruefer K."/>
            <person name="Stenson P.D."/>
            <person name="Wallace J.C."/>
            <person name="Ke H."/>
            <person name="Liu X.-M."/>
            <person name="Wang P."/>
            <person name="Xiang A.P."/>
            <person name="Yang F."/>
            <person name="Barber G.P."/>
            <person name="Haussler D."/>
            <person name="Karolchik D."/>
            <person name="Kern A.D."/>
            <person name="Kuhn R.M."/>
            <person name="Smith K.E."/>
            <person name="Zwieg A.S."/>
        </authorList>
    </citation>
    <scope>NUCLEOTIDE SEQUENCE [LARGE SCALE GENOMIC DNA]</scope>
    <source>
        <strain evidence="3">17573</strain>
    </source>
</reference>
<dbReference type="Ensembl" id="ENSMMUT00000082426.1">
    <property type="protein sequence ID" value="ENSMMUP00000067226.1"/>
    <property type="gene ID" value="ENSMMUG00000065131.1"/>
</dbReference>
<keyword evidence="1" id="KW-1133">Transmembrane helix</keyword>
<sequence length="107" mass="12402">MKFCCPFFEIGSPSVAPDWGAVVRSFYCLLRETCAFFFISELQVTLLLFFFFFWRQSFALVAQAGVQWCDLDSLQPPPPGFKRFSCLSLSSSWDYRHVPPYPANFVF</sequence>
<dbReference type="Proteomes" id="UP000006718">
    <property type="component" value="Chromosome 18"/>
</dbReference>
<reference evidence="2" key="4">
    <citation type="submission" date="2025-09" db="UniProtKB">
        <authorList>
            <consortium name="Ensembl"/>
        </authorList>
    </citation>
    <scope>IDENTIFICATION</scope>
    <source>
        <strain evidence="2">17573</strain>
    </source>
</reference>
<name>A0A5F7ZPZ7_MACMU</name>
<dbReference type="GeneTree" id="ENSGT00940000170471"/>
<reference evidence="2" key="3">
    <citation type="submission" date="2025-08" db="UniProtKB">
        <authorList>
            <consortium name="Ensembl"/>
        </authorList>
    </citation>
    <scope>IDENTIFICATION</scope>
    <source>
        <strain evidence="2">17573</strain>
    </source>
</reference>
<organism evidence="2 3">
    <name type="scientific">Macaca mulatta</name>
    <name type="common">Rhesus macaque</name>
    <dbReference type="NCBI Taxonomy" id="9544"/>
    <lineage>
        <taxon>Eukaryota</taxon>
        <taxon>Metazoa</taxon>
        <taxon>Chordata</taxon>
        <taxon>Craniata</taxon>
        <taxon>Vertebrata</taxon>
        <taxon>Euteleostomi</taxon>
        <taxon>Mammalia</taxon>
        <taxon>Eutheria</taxon>
        <taxon>Euarchontoglires</taxon>
        <taxon>Primates</taxon>
        <taxon>Haplorrhini</taxon>
        <taxon>Catarrhini</taxon>
        <taxon>Cercopithecidae</taxon>
        <taxon>Cercopithecinae</taxon>
        <taxon>Macaca</taxon>
    </lineage>
</organism>
<evidence type="ECO:0000256" key="1">
    <source>
        <dbReference type="SAM" id="Phobius"/>
    </source>
</evidence>
<keyword evidence="1" id="KW-0812">Transmembrane</keyword>
<dbReference type="PANTHER" id="PTHR46254:SF3">
    <property type="entry name" value="SECRETED PROTEIN"/>
    <property type="match status" value="1"/>
</dbReference>
<dbReference type="Bgee" id="ENSMMUG00000065131">
    <property type="expression patterns" value="Expressed in superior frontal gyrus and 4 other cell types or tissues"/>
</dbReference>
<evidence type="ECO:0000313" key="2">
    <source>
        <dbReference type="Ensembl" id="ENSMMUP00000067226.1"/>
    </source>
</evidence>